<dbReference type="RefSeq" id="WP_185991482.1">
    <property type="nucleotide sequence ID" value="NZ_JACCAE010000001.1"/>
</dbReference>
<dbReference type="InterPro" id="IPR012280">
    <property type="entry name" value="Semialdhyde_DH_dimer_dom"/>
</dbReference>
<keyword evidence="4" id="KW-1185">Reference proteome</keyword>
<comment type="caution">
    <text evidence="3">The sequence shown here is derived from an EMBL/GenBank/DDBJ whole genome shotgun (WGS) entry which is preliminary data.</text>
</comment>
<dbReference type="EMBL" id="JACCAE010000001">
    <property type="protein sequence ID" value="NYF98705.1"/>
    <property type="molecule type" value="Genomic_DNA"/>
</dbReference>
<dbReference type="Gene3D" id="3.40.50.720">
    <property type="entry name" value="NAD(P)-binding Rossmann-like Domain"/>
    <property type="match status" value="1"/>
</dbReference>
<dbReference type="PIRSF" id="PIRSF000148">
    <property type="entry name" value="ASA_dh"/>
    <property type="match status" value="1"/>
</dbReference>
<dbReference type="Proteomes" id="UP000554054">
    <property type="component" value="Unassembled WGS sequence"/>
</dbReference>
<accession>A0A852VY82</accession>
<dbReference type="EC" id="1.2.1.11" evidence="3"/>
<feature type="domain" description="Semialdehyde dehydrogenase NAD-binding" evidence="2">
    <location>
        <begin position="12"/>
        <end position="126"/>
    </location>
</feature>
<name>A0A852VY82_9MICO</name>
<sequence length="365" mass="38555">MTASPSPTTGPTLALVGATGRFAQAIAAALALRDDSWGEIRLYTPGVSTRTLTVRGREQPVETLREDSFGGVDVALFNLSSDQTREWAPRAVAAGAVVVDASSTHRGDDDVPLVVPGINSELVAHRPRGIVALPGPVTWGLIDAAHVLHQGWELQHLVVTGLIAAVSASDRGVARLREELHTVASEPTIGQHPGDVRGAVSDLPVASPFPAPLALNVIPWVGQPTDDGFTSAERAVDQEVRKVLDLADTVPVVVTLVQVPVVLAHSMALHARCARPVSTDKIRAACVAAPSLVHLDERTGEVPTPVDSVGIDPRFVGRIRQPKGAGHHIDMFVSADTTRRGATAMLAVAELIGHERREGMSAQWT</sequence>
<dbReference type="SUPFAM" id="SSF51735">
    <property type="entry name" value="NAD(P)-binding Rossmann-fold domains"/>
    <property type="match status" value="1"/>
</dbReference>
<evidence type="ECO:0000259" key="2">
    <source>
        <dbReference type="SMART" id="SM00859"/>
    </source>
</evidence>
<comment type="similarity">
    <text evidence="1">Belongs to the aspartate-semialdehyde dehydrogenase family.</text>
</comment>
<evidence type="ECO:0000256" key="1">
    <source>
        <dbReference type="ARBA" id="ARBA00010584"/>
    </source>
</evidence>
<dbReference type="Pfam" id="PF02774">
    <property type="entry name" value="Semialdhyde_dhC"/>
    <property type="match status" value="1"/>
</dbReference>
<protein>
    <submittedName>
        <fullName evidence="3">Aspartate-semialdehyde dehydrogenase</fullName>
        <ecNumber evidence="3">1.2.1.11</ecNumber>
    </submittedName>
</protein>
<evidence type="ECO:0000313" key="3">
    <source>
        <dbReference type="EMBL" id="NYF98705.1"/>
    </source>
</evidence>
<dbReference type="GO" id="GO:0004073">
    <property type="term" value="F:aspartate-semialdehyde dehydrogenase activity"/>
    <property type="evidence" value="ECO:0007669"/>
    <property type="project" value="UniProtKB-EC"/>
</dbReference>
<dbReference type="Pfam" id="PF01118">
    <property type="entry name" value="Semialdhyde_dh"/>
    <property type="match status" value="1"/>
</dbReference>
<dbReference type="NCBIfam" id="NF011456">
    <property type="entry name" value="PRK14874.1"/>
    <property type="match status" value="1"/>
</dbReference>
<dbReference type="GO" id="GO:0008652">
    <property type="term" value="P:amino acid biosynthetic process"/>
    <property type="evidence" value="ECO:0007669"/>
    <property type="project" value="InterPro"/>
</dbReference>
<dbReference type="GO" id="GO:0051287">
    <property type="term" value="F:NAD binding"/>
    <property type="evidence" value="ECO:0007669"/>
    <property type="project" value="InterPro"/>
</dbReference>
<gene>
    <name evidence="3" type="ORF">BJY20_002097</name>
</gene>
<evidence type="ECO:0000313" key="4">
    <source>
        <dbReference type="Proteomes" id="UP000554054"/>
    </source>
</evidence>
<reference evidence="3 4" key="1">
    <citation type="submission" date="2020-07" db="EMBL/GenBank/DDBJ databases">
        <title>Sequencing the genomes of 1000 actinobacteria strains.</title>
        <authorList>
            <person name="Klenk H.-P."/>
        </authorList>
    </citation>
    <scope>NUCLEOTIDE SEQUENCE [LARGE SCALE GENOMIC DNA]</scope>
    <source>
        <strain evidence="3 4">DSM 26154</strain>
    </source>
</reference>
<keyword evidence="3" id="KW-0560">Oxidoreductase</keyword>
<proteinExistence type="inferred from homology"/>
<organism evidence="3 4">
    <name type="scientific">Janibacter cremeus</name>
    <dbReference type="NCBI Taxonomy" id="1285192"/>
    <lineage>
        <taxon>Bacteria</taxon>
        <taxon>Bacillati</taxon>
        <taxon>Actinomycetota</taxon>
        <taxon>Actinomycetes</taxon>
        <taxon>Micrococcales</taxon>
        <taxon>Intrasporangiaceae</taxon>
        <taxon>Janibacter</taxon>
    </lineage>
</organism>
<dbReference type="PANTHER" id="PTHR46278">
    <property type="entry name" value="DEHYDROGENASE, PUTATIVE-RELATED"/>
    <property type="match status" value="1"/>
</dbReference>
<dbReference type="SMART" id="SM00859">
    <property type="entry name" value="Semialdhyde_dh"/>
    <property type="match status" value="1"/>
</dbReference>
<dbReference type="AlphaFoldDB" id="A0A852VY82"/>
<dbReference type="InterPro" id="IPR000534">
    <property type="entry name" value="Semialdehyde_DH_NAD-bd"/>
</dbReference>
<dbReference type="PANTHER" id="PTHR46278:SF2">
    <property type="entry name" value="ASPARTATE-SEMIALDEHYDE DEHYDROGENASE"/>
    <property type="match status" value="1"/>
</dbReference>
<dbReference type="InterPro" id="IPR036291">
    <property type="entry name" value="NAD(P)-bd_dom_sf"/>
</dbReference>
<dbReference type="GO" id="GO:0046983">
    <property type="term" value="F:protein dimerization activity"/>
    <property type="evidence" value="ECO:0007669"/>
    <property type="project" value="InterPro"/>
</dbReference>
<dbReference type="SUPFAM" id="SSF55347">
    <property type="entry name" value="Glyceraldehyde-3-phosphate dehydrogenase-like, C-terminal domain"/>
    <property type="match status" value="1"/>
</dbReference>
<dbReference type="Gene3D" id="3.30.360.10">
    <property type="entry name" value="Dihydrodipicolinate Reductase, domain 2"/>
    <property type="match status" value="1"/>
</dbReference>